<keyword evidence="10" id="KW-1185">Reference proteome</keyword>
<dbReference type="InterPro" id="IPR037185">
    <property type="entry name" value="EmrE-like"/>
</dbReference>
<feature type="transmembrane region" description="Helical" evidence="7">
    <location>
        <begin position="66"/>
        <end position="86"/>
    </location>
</feature>
<comment type="caution">
    <text evidence="9">The sequence shown here is derived from an EMBL/GenBank/DDBJ whole genome shotgun (WGS) entry which is preliminary data.</text>
</comment>
<feature type="domain" description="EamA" evidence="8">
    <location>
        <begin position="145"/>
        <end position="278"/>
    </location>
</feature>
<feature type="transmembrane region" description="Helical" evidence="7">
    <location>
        <begin position="263"/>
        <end position="281"/>
    </location>
</feature>
<dbReference type="Gene3D" id="1.10.3730.20">
    <property type="match status" value="1"/>
</dbReference>
<evidence type="ECO:0000256" key="7">
    <source>
        <dbReference type="SAM" id="Phobius"/>
    </source>
</evidence>
<feature type="compositionally biased region" description="Low complexity" evidence="6">
    <location>
        <begin position="353"/>
        <end position="362"/>
    </location>
</feature>
<evidence type="ECO:0000256" key="5">
    <source>
        <dbReference type="ARBA" id="ARBA00023136"/>
    </source>
</evidence>
<evidence type="ECO:0000256" key="1">
    <source>
        <dbReference type="ARBA" id="ARBA00004141"/>
    </source>
</evidence>
<comment type="subcellular location">
    <subcellularLocation>
        <location evidence="1">Membrane</location>
        <topology evidence="1">Multi-pass membrane protein</topology>
    </subcellularLocation>
</comment>
<sequence>MLRNHRGVILLTALTPAIWGTTYLVTTELLPPGRPLLAAVIRALPAGLLLVAITRRLPQGIWWWRALVLGALNIGVFFALLFVGAYRLPGGVAATVGAVQPLLVALLSAGLLGERLTLRTLLAAAAGVAGVSLLVLRADARLDAWGVAAALGGAAVMAVGVVLSKRWQSPAPLLATTGWQLVAGGLLLVPVALVVEGAPPDGLSGANVAGYAYLSLVGAALAYALWFRGLRVLPATKVTFLGLLSPVVATLLGWVVLGQELTVAQGFGAVVVLGALAVAQAQPSRRRKAGRVWPSGRWSAGRVRPSPGREAVRVWPSRPWSVARVQLSGEGQWPRRRCTYRRLPSGPVHSIRTTPATAASATRDGSAQ</sequence>
<organism evidence="9 10">
    <name type="scientific">Nonomuraea monospora</name>
    <dbReference type="NCBI Taxonomy" id="568818"/>
    <lineage>
        <taxon>Bacteria</taxon>
        <taxon>Bacillati</taxon>
        <taxon>Actinomycetota</taxon>
        <taxon>Actinomycetes</taxon>
        <taxon>Streptosporangiales</taxon>
        <taxon>Streptosporangiaceae</taxon>
        <taxon>Nonomuraea</taxon>
    </lineage>
</organism>
<dbReference type="Pfam" id="PF00892">
    <property type="entry name" value="EamA"/>
    <property type="match status" value="2"/>
</dbReference>
<evidence type="ECO:0000256" key="4">
    <source>
        <dbReference type="ARBA" id="ARBA00022989"/>
    </source>
</evidence>
<protein>
    <submittedName>
        <fullName evidence="9">EamA family transporter</fullName>
    </submittedName>
</protein>
<evidence type="ECO:0000256" key="3">
    <source>
        <dbReference type="ARBA" id="ARBA00022692"/>
    </source>
</evidence>
<dbReference type="InterPro" id="IPR000620">
    <property type="entry name" value="EamA_dom"/>
</dbReference>
<evidence type="ECO:0000259" key="8">
    <source>
        <dbReference type="Pfam" id="PF00892"/>
    </source>
</evidence>
<feature type="transmembrane region" description="Helical" evidence="7">
    <location>
        <begin position="144"/>
        <end position="164"/>
    </location>
</feature>
<dbReference type="Proteomes" id="UP001499843">
    <property type="component" value="Unassembled WGS sequence"/>
</dbReference>
<gene>
    <name evidence="9" type="ORF">GCM10009850_076870</name>
</gene>
<feature type="transmembrane region" description="Helical" evidence="7">
    <location>
        <begin position="238"/>
        <end position="257"/>
    </location>
</feature>
<feature type="domain" description="EamA" evidence="8">
    <location>
        <begin position="9"/>
        <end position="135"/>
    </location>
</feature>
<keyword evidence="5 7" id="KW-0472">Membrane</keyword>
<feature type="transmembrane region" description="Helical" evidence="7">
    <location>
        <begin position="208"/>
        <end position="226"/>
    </location>
</feature>
<keyword evidence="3 7" id="KW-0812">Transmembrane</keyword>
<dbReference type="InterPro" id="IPR050638">
    <property type="entry name" value="AA-Vitamin_Transporters"/>
</dbReference>
<keyword evidence="4 7" id="KW-1133">Transmembrane helix</keyword>
<dbReference type="EMBL" id="BAAAQX010000025">
    <property type="protein sequence ID" value="GAA2212225.1"/>
    <property type="molecule type" value="Genomic_DNA"/>
</dbReference>
<evidence type="ECO:0000313" key="10">
    <source>
        <dbReference type="Proteomes" id="UP001499843"/>
    </source>
</evidence>
<evidence type="ECO:0000256" key="2">
    <source>
        <dbReference type="ARBA" id="ARBA00007362"/>
    </source>
</evidence>
<name>A0ABP5PN80_9ACTN</name>
<evidence type="ECO:0000256" key="6">
    <source>
        <dbReference type="SAM" id="MobiDB-lite"/>
    </source>
</evidence>
<feature type="transmembrane region" description="Helical" evidence="7">
    <location>
        <begin position="92"/>
        <end position="113"/>
    </location>
</feature>
<dbReference type="RefSeq" id="WP_344486324.1">
    <property type="nucleotide sequence ID" value="NZ_BAAAQX010000025.1"/>
</dbReference>
<dbReference type="PANTHER" id="PTHR32322:SF2">
    <property type="entry name" value="EAMA DOMAIN-CONTAINING PROTEIN"/>
    <property type="match status" value="1"/>
</dbReference>
<accession>A0ABP5PN80</accession>
<comment type="similarity">
    <text evidence="2">Belongs to the EamA transporter family.</text>
</comment>
<dbReference type="PANTHER" id="PTHR32322">
    <property type="entry name" value="INNER MEMBRANE TRANSPORTER"/>
    <property type="match status" value="1"/>
</dbReference>
<feature type="transmembrane region" description="Helical" evidence="7">
    <location>
        <begin position="120"/>
        <end position="138"/>
    </location>
</feature>
<evidence type="ECO:0000313" key="9">
    <source>
        <dbReference type="EMBL" id="GAA2212225.1"/>
    </source>
</evidence>
<reference evidence="10" key="1">
    <citation type="journal article" date="2019" name="Int. J. Syst. Evol. Microbiol.">
        <title>The Global Catalogue of Microorganisms (GCM) 10K type strain sequencing project: providing services to taxonomists for standard genome sequencing and annotation.</title>
        <authorList>
            <consortium name="The Broad Institute Genomics Platform"/>
            <consortium name="The Broad Institute Genome Sequencing Center for Infectious Disease"/>
            <person name="Wu L."/>
            <person name="Ma J."/>
        </authorList>
    </citation>
    <scope>NUCLEOTIDE SEQUENCE [LARGE SCALE GENOMIC DNA]</scope>
    <source>
        <strain evidence="10">JCM 16114</strain>
    </source>
</reference>
<proteinExistence type="inferred from homology"/>
<dbReference type="SUPFAM" id="SSF103481">
    <property type="entry name" value="Multidrug resistance efflux transporter EmrE"/>
    <property type="match status" value="2"/>
</dbReference>
<feature type="region of interest" description="Disordered" evidence="6">
    <location>
        <begin position="344"/>
        <end position="368"/>
    </location>
</feature>
<feature type="transmembrane region" description="Helical" evidence="7">
    <location>
        <begin position="171"/>
        <end position="193"/>
    </location>
</feature>
<feature type="transmembrane region" description="Helical" evidence="7">
    <location>
        <begin position="36"/>
        <end position="54"/>
    </location>
</feature>